<sequence>MLTFVSTKPPETRRTSPRASHCPNQLAPPSVSWFVSSPRLTESGHVTETEKLHQKLQQARNQSAAANEHLDSCKIQNLQEQIQASERSSEDSTVIVALHQELHEVKCQSEATEKELNSCKELSQRLQEQIEEQEKMISMLKDQMHKVCDASVVQLMEELQHHRTALNKSGEEKHSRSHRNTGQDDGKIMSDRAARQQDSLSPSSSSPAAPSADRAQCISTMEVGTQVEGAELGAGLEEVIGEYTQRIGQIRELHAAEIMDMENRHITESESLKNENRRLEQECVTLREGIDQLHPLQEGMQVLSLSELSVYDESADHSSLLAQITHLQAQLTQLRQGTHTNQQLHTTPTGKLSTDSMLQSLQVQLEKKQTTLMELRAQAEEKMLQELEQKQQWQDERRHLQRQVDELQSLLEGEKERGKATERERMRLEGRVSQMMERSSTSGQVSMQDSEQKSYKSVSLDSTGTPVLNIAGVTCSRDTESVVAKLQKMSSKISRFAVEGADDESFSWLLKSIQEVISFLQKYSSVPPVGPEVKQKRISLLGNVSVEQCAESDKWVTQWGKGQGNDTVGDGQGNDTVGDGQGNDTWGDGQGNDTEGWGDDKGKDVGEGQGRDMWGEGQGRDMWSAAQLTGGVSSVLSERLLHQNAELTGFVSRLTEEKNEQRNQILRLEEELRRQRHLKAHNSLGFGSEVPGGVLEVQKELWMREKSKMEKSLLQAEAEISRLRADIRANVVRDLNTSDADNATLKRIYGKYLRSESFRKALIYQKKYLLLLLGGFQECEEATLSLIAGMASPHVHTHTTFLECISQRRRGYSRFRSAARACIALFRSHAPYCCQPIRTLYSALTQSANKAV</sequence>
<evidence type="ECO:0000256" key="6">
    <source>
        <dbReference type="SAM" id="Coils"/>
    </source>
</evidence>
<organism evidence="9 10">
    <name type="scientific">Bagarius yarrelli</name>
    <name type="common">Goonch</name>
    <name type="synonym">Bagrus yarrelli</name>
    <dbReference type="NCBI Taxonomy" id="175774"/>
    <lineage>
        <taxon>Eukaryota</taxon>
        <taxon>Metazoa</taxon>
        <taxon>Chordata</taxon>
        <taxon>Craniata</taxon>
        <taxon>Vertebrata</taxon>
        <taxon>Euteleostomi</taxon>
        <taxon>Actinopterygii</taxon>
        <taxon>Neopterygii</taxon>
        <taxon>Teleostei</taxon>
        <taxon>Ostariophysi</taxon>
        <taxon>Siluriformes</taxon>
        <taxon>Sisoridae</taxon>
        <taxon>Sisorinae</taxon>
        <taxon>Bagarius</taxon>
    </lineage>
</organism>
<keyword evidence="3" id="KW-0597">Phosphoprotein</keyword>
<dbReference type="PANTHER" id="PTHR44981:SF1">
    <property type="entry name" value="A-KINASE ANCHOR PROTEIN 9"/>
    <property type="match status" value="1"/>
</dbReference>
<evidence type="ECO:0000256" key="2">
    <source>
        <dbReference type="ARBA" id="ARBA00022490"/>
    </source>
</evidence>
<dbReference type="GO" id="GO:0005737">
    <property type="term" value="C:cytoplasm"/>
    <property type="evidence" value="ECO:0007669"/>
    <property type="project" value="UniProtKB-ARBA"/>
</dbReference>
<dbReference type="GO" id="GO:0005813">
    <property type="term" value="C:centrosome"/>
    <property type="evidence" value="ECO:0007669"/>
    <property type="project" value="UniProtKB-SubCell"/>
</dbReference>
<keyword evidence="5" id="KW-0206">Cytoskeleton</keyword>
<feature type="coiled-coil region" evidence="6">
    <location>
        <begin position="49"/>
        <end position="143"/>
    </location>
</feature>
<gene>
    <name evidence="9" type="ORF">Baya_15847</name>
</gene>
<dbReference type="GO" id="GO:0007165">
    <property type="term" value="P:signal transduction"/>
    <property type="evidence" value="ECO:0007669"/>
    <property type="project" value="InterPro"/>
</dbReference>
<dbReference type="PANTHER" id="PTHR44981">
    <property type="entry name" value="PERICENTRIN-LIKE PROTEIN, ISOFORM F"/>
    <property type="match status" value="1"/>
</dbReference>
<comment type="caution">
    <text evidence="9">The sequence shown here is derived from an EMBL/GenBank/DDBJ whole genome shotgun (WGS) entry which is preliminary data.</text>
</comment>
<feature type="coiled-coil region" evidence="6">
    <location>
        <begin position="358"/>
        <end position="424"/>
    </location>
</feature>
<accession>A0A556VCT6</accession>
<feature type="coiled-coil region" evidence="6">
    <location>
        <begin position="651"/>
        <end position="726"/>
    </location>
</feature>
<reference evidence="9 10" key="1">
    <citation type="journal article" date="2019" name="Genome Biol. Evol.">
        <title>Whole-Genome Sequencing of the Giant Devil Catfish, Bagarius yarrelli.</title>
        <authorList>
            <person name="Jiang W."/>
            <person name="Lv Y."/>
            <person name="Cheng L."/>
            <person name="Yang K."/>
            <person name="Chao B."/>
            <person name="Wang X."/>
            <person name="Li Y."/>
            <person name="Pan X."/>
            <person name="You X."/>
            <person name="Zhang Y."/>
            <person name="Yang J."/>
            <person name="Li J."/>
            <person name="Zhang X."/>
            <person name="Liu S."/>
            <person name="Sun C."/>
            <person name="Yang J."/>
            <person name="Shi Q."/>
        </authorList>
    </citation>
    <scope>NUCLEOTIDE SEQUENCE [LARGE SCALE GENOMIC DNA]</scope>
    <source>
        <strain evidence="9">JWS20170419001</strain>
        <tissue evidence="9">Muscle</tissue>
    </source>
</reference>
<evidence type="ECO:0000256" key="4">
    <source>
        <dbReference type="ARBA" id="ARBA00023054"/>
    </source>
</evidence>
<dbReference type="GO" id="GO:0016301">
    <property type="term" value="F:kinase activity"/>
    <property type="evidence" value="ECO:0007669"/>
    <property type="project" value="UniProtKB-KW"/>
</dbReference>
<feature type="region of interest" description="Disordered" evidence="7">
    <location>
        <begin position="1"/>
        <end position="25"/>
    </location>
</feature>
<name>A0A556VCT6_BAGYA</name>
<feature type="coiled-coil region" evidence="6">
    <location>
        <begin position="262"/>
        <end position="289"/>
    </location>
</feature>
<feature type="region of interest" description="Disordered" evidence="7">
    <location>
        <begin position="432"/>
        <end position="451"/>
    </location>
</feature>
<evidence type="ECO:0000256" key="7">
    <source>
        <dbReference type="SAM" id="MobiDB-lite"/>
    </source>
</evidence>
<evidence type="ECO:0000256" key="1">
    <source>
        <dbReference type="ARBA" id="ARBA00004300"/>
    </source>
</evidence>
<evidence type="ECO:0000313" key="9">
    <source>
        <dbReference type="EMBL" id="TTM35985.1"/>
    </source>
</evidence>
<feature type="region of interest" description="Disordered" evidence="7">
    <location>
        <begin position="558"/>
        <end position="607"/>
    </location>
</feature>
<keyword evidence="10" id="KW-1185">Reference proteome</keyword>
<proteinExistence type="predicted"/>
<comment type="subcellular location">
    <subcellularLocation>
        <location evidence="1">Cytoplasm</location>
        <location evidence="1">Cytoskeleton</location>
        <location evidence="1">Microtubule organizing center</location>
        <location evidence="1">Centrosome</location>
    </subcellularLocation>
</comment>
<feature type="compositionally biased region" description="Basic and acidic residues" evidence="7">
    <location>
        <begin position="598"/>
        <end position="607"/>
    </location>
</feature>
<feature type="domain" description="Pericentrin/AKAP-450 centrosomal targeting" evidence="8">
    <location>
        <begin position="751"/>
        <end position="827"/>
    </location>
</feature>
<evidence type="ECO:0000259" key="8">
    <source>
        <dbReference type="Pfam" id="PF10495"/>
    </source>
</evidence>
<feature type="compositionally biased region" description="Low complexity" evidence="7">
    <location>
        <begin position="201"/>
        <end position="212"/>
    </location>
</feature>
<evidence type="ECO:0000313" key="10">
    <source>
        <dbReference type="Proteomes" id="UP000319801"/>
    </source>
</evidence>
<feature type="region of interest" description="Disordered" evidence="7">
    <location>
        <begin position="165"/>
        <end position="214"/>
    </location>
</feature>
<protein>
    <submittedName>
        <fullName evidence="9">A-kinase anchor protein 9</fullName>
    </submittedName>
</protein>
<evidence type="ECO:0000256" key="3">
    <source>
        <dbReference type="ARBA" id="ARBA00022553"/>
    </source>
</evidence>
<keyword evidence="2" id="KW-0963">Cytoplasm</keyword>
<keyword evidence="9" id="KW-0808">Transferase</keyword>
<dbReference type="Proteomes" id="UP000319801">
    <property type="component" value="Unassembled WGS sequence"/>
</dbReference>
<feature type="compositionally biased region" description="Basic and acidic residues" evidence="7">
    <location>
        <begin position="181"/>
        <end position="195"/>
    </location>
</feature>
<dbReference type="InterPro" id="IPR028745">
    <property type="entry name" value="AKAP9/Pericentrin"/>
</dbReference>
<evidence type="ECO:0000256" key="5">
    <source>
        <dbReference type="ARBA" id="ARBA00023212"/>
    </source>
</evidence>
<dbReference type="OrthoDB" id="2020852at2759"/>
<keyword evidence="9" id="KW-0418">Kinase</keyword>
<dbReference type="InterPro" id="IPR019528">
    <property type="entry name" value="PACT_domain"/>
</dbReference>
<dbReference type="AlphaFoldDB" id="A0A556VCT6"/>
<dbReference type="Pfam" id="PF10495">
    <property type="entry name" value="PACT_coil_coil"/>
    <property type="match status" value="1"/>
</dbReference>
<feature type="compositionally biased region" description="Polar residues" evidence="7">
    <location>
        <begin position="436"/>
        <end position="451"/>
    </location>
</feature>
<dbReference type="EMBL" id="VCAZ01000240">
    <property type="protein sequence ID" value="TTM35985.1"/>
    <property type="molecule type" value="Genomic_DNA"/>
</dbReference>
<keyword evidence="4 6" id="KW-0175">Coiled coil</keyword>
<dbReference type="GO" id="GO:0060090">
    <property type="term" value="F:molecular adaptor activity"/>
    <property type="evidence" value="ECO:0007669"/>
    <property type="project" value="InterPro"/>
</dbReference>